<dbReference type="InterPro" id="IPR018062">
    <property type="entry name" value="HTH_AraC-typ_CS"/>
</dbReference>
<dbReference type="Proteomes" id="UP000198409">
    <property type="component" value="Unassembled WGS sequence"/>
</dbReference>
<proteinExistence type="predicted"/>
<keyword evidence="1" id="KW-0805">Transcription regulation</keyword>
<dbReference type="PANTHER" id="PTHR43130:SF3">
    <property type="entry name" value="HTH-TYPE TRANSCRIPTIONAL REGULATOR RV1931C"/>
    <property type="match status" value="1"/>
</dbReference>
<dbReference type="Proteomes" id="UP000292859">
    <property type="component" value="Unassembled WGS sequence"/>
</dbReference>
<dbReference type="PROSITE" id="PS01124">
    <property type="entry name" value="HTH_ARAC_FAMILY_2"/>
    <property type="match status" value="1"/>
</dbReference>
<dbReference type="Pfam" id="PF12833">
    <property type="entry name" value="HTH_18"/>
    <property type="match status" value="1"/>
</dbReference>
<sequence>MASPTPRCFTFLLLDRFTMLPFAATLDALRLANKLSGKPLYEWRLVGTAGPFATCSNGSRMAVDAGVDDDIAATRDEVVVVCGGDAITTQGTRPVLAWLRRQARSGATMAAVCTGAHLLAKAGLLDGRRATIHWENHDSFAETFPDVALHRQVFVDDGARLTAGGGTSSIDMMLHLIGQTHERDLVSQIADQMLHTAIRTGRDHQRLSVATRIGIRHPRLAAIVTRIEANLENPISPPELAADAGISTRQLERLFMRYLDRSPKRYYLEARLGRARHLLLLTDLPLIEIAVACGFSSSSHFSKCYRERYGSSPHRERGVQKAAVVAMPARPDPVLALAS</sequence>
<dbReference type="SUPFAM" id="SSF46689">
    <property type="entry name" value="Homeodomain-like"/>
    <property type="match status" value="2"/>
</dbReference>
<evidence type="ECO:0000259" key="4">
    <source>
        <dbReference type="PROSITE" id="PS01124"/>
    </source>
</evidence>
<organism evidence="5 7">
    <name type="scientific">Paracoccus sediminis</name>
    <dbReference type="NCBI Taxonomy" id="1214787"/>
    <lineage>
        <taxon>Bacteria</taxon>
        <taxon>Pseudomonadati</taxon>
        <taxon>Pseudomonadota</taxon>
        <taxon>Alphaproteobacteria</taxon>
        <taxon>Rhodobacterales</taxon>
        <taxon>Paracoccaceae</taxon>
        <taxon>Paracoccus</taxon>
    </lineage>
</organism>
<dbReference type="InterPro" id="IPR052158">
    <property type="entry name" value="INH-QAR"/>
</dbReference>
<protein>
    <submittedName>
        <fullName evidence="6">GlxA family transcriptional regulator</fullName>
    </submittedName>
    <submittedName>
        <fullName evidence="5">Transcriptional regulator, AraC family with amidase-like domain</fullName>
    </submittedName>
</protein>
<dbReference type="InterPro" id="IPR009057">
    <property type="entry name" value="Homeodomain-like_sf"/>
</dbReference>
<feature type="domain" description="HTH araC/xylS-type" evidence="4">
    <location>
        <begin position="221"/>
        <end position="319"/>
    </location>
</feature>
<reference evidence="6 8" key="3">
    <citation type="submission" date="2019-02" db="EMBL/GenBank/DDBJ databases">
        <authorList>
            <person name="Zhang G."/>
        </authorList>
    </citation>
    <scope>NUCLEOTIDE SEQUENCE [LARGE SCALE GENOMIC DNA]</scope>
    <source>
        <strain evidence="6 8">CMB17</strain>
    </source>
</reference>
<gene>
    <name evidence="6" type="ORF">EYF88_09745</name>
    <name evidence="5" type="ORF">SAMN06265378_10540</name>
</gene>
<evidence type="ECO:0000256" key="3">
    <source>
        <dbReference type="ARBA" id="ARBA00023163"/>
    </source>
</evidence>
<dbReference type="PRINTS" id="PR00032">
    <property type="entry name" value="HTHARAC"/>
</dbReference>
<dbReference type="GO" id="GO:0043565">
    <property type="term" value="F:sequence-specific DNA binding"/>
    <property type="evidence" value="ECO:0007669"/>
    <property type="project" value="InterPro"/>
</dbReference>
<dbReference type="GO" id="GO:0003700">
    <property type="term" value="F:DNA-binding transcription factor activity"/>
    <property type="evidence" value="ECO:0007669"/>
    <property type="project" value="InterPro"/>
</dbReference>
<evidence type="ECO:0000313" key="8">
    <source>
        <dbReference type="Proteomes" id="UP000292859"/>
    </source>
</evidence>
<evidence type="ECO:0000256" key="2">
    <source>
        <dbReference type="ARBA" id="ARBA00023125"/>
    </source>
</evidence>
<dbReference type="PANTHER" id="PTHR43130">
    <property type="entry name" value="ARAC-FAMILY TRANSCRIPTIONAL REGULATOR"/>
    <property type="match status" value="1"/>
</dbReference>
<dbReference type="OrthoDB" id="9793400at2"/>
<dbReference type="SMART" id="SM00342">
    <property type="entry name" value="HTH_ARAC"/>
    <property type="match status" value="1"/>
</dbReference>
<reference evidence="5" key="1">
    <citation type="submission" date="2017-06" db="EMBL/GenBank/DDBJ databases">
        <authorList>
            <person name="Kim H.J."/>
            <person name="Triplett B.A."/>
        </authorList>
    </citation>
    <scope>NUCLEOTIDE SEQUENCE [LARGE SCALE GENOMIC DNA]</scope>
    <source>
        <strain evidence="5">DSM 26170</strain>
    </source>
</reference>
<keyword evidence="2" id="KW-0238">DNA-binding</keyword>
<dbReference type="EMBL" id="FZNM01000005">
    <property type="protein sequence ID" value="SNR47164.1"/>
    <property type="molecule type" value="Genomic_DNA"/>
</dbReference>
<dbReference type="InterPro" id="IPR020449">
    <property type="entry name" value="Tscrpt_reg_AraC-type_HTH"/>
</dbReference>
<dbReference type="Pfam" id="PF01965">
    <property type="entry name" value="DJ-1_PfpI"/>
    <property type="match status" value="1"/>
</dbReference>
<dbReference type="PROSITE" id="PS00041">
    <property type="entry name" value="HTH_ARAC_FAMILY_1"/>
    <property type="match status" value="1"/>
</dbReference>
<dbReference type="RefSeq" id="WP_089387895.1">
    <property type="nucleotide sequence ID" value="NZ_FZNM01000005.1"/>
</dbReference>
<dbReference type="InterPro" id="IPR018060">
    <property type="entry name" value="HTH_AraC"/>
</dbReference>
<keyword evidence="3" id="KW-0804">Transcription</keyword>
<dbReference type="AlphaFoldDB" id="A0A238WLQ9"/>
<evidence type="ECO:0000313" key="5">
    <source>
        <dbReference type="EMBL" id="SNR47164.1"/>
    </source>
</evidence>
<keyword evidence="8" id="KW-1185">Reference proteome</keyword>
<evidence type="ECO:0000313" key="7">
    <source>
        <dbReference type="Proteomes" id="UP000198409"/>
    </source>
</evidence>
<dbReference type="SUPFAM" id="SSF52317">
    <property type="entry name" value="Class I glutamine amidotransferase-like"/>
    <property type="match status" value="1"/>
</dbReference>
<dbReference type="Gene3D" id="1.10.10.60">
    <property type="entry name" value="Homeodomain-like"/>
    <property type="match status" value="1"/>
</dbReference>
<reference evidence="7" key="2">
    <citation type="submission" date="2017-06" db="EMBL/GenBank/DDBJ databases">
        <authorList>
            <person name="Varghese N."/>
            <person name="Submissions S."/>
        </authorList>
    </citation>
    <scope>NUCLEOTIDE SEQUENCE [LARGE SCALE GENOMIC DNA]</scope>
    <source>
        <strain evidence="7">DSM 26170</strain>
    </source>
</reference>
<name>A0A238WLQ9_9RHOB</name>
<dbReference type="InterPro" id="IPR029062">
    <property type="entry name" value="Class_I_gatase-like"/>
</dbReference>
<evidence type="ECO:0000256" key="1">
    <source>
        <dbReference type="ARBA" id="ARBA00023015"/>
    </source>
</evidence>
<dbReference type="InterPro" id="IPR002818">
    <property type="entry name" value="DJ-1/PfpI"/>
</dbReference>
<dbReference type="EMBL" id="SIRL01000005">
    <property type="protein sequence ID" value="TBN50512.1"/>
    <property type="molecule type" value="Genomic_DNA"/>
</dbReference>
<accession>A0A238WLQ9</accession>
<evidence type="ECO:0000313" key="6">
    <source>
        <dbReference type="EMBL" id="TBN50512.1"/>
    </source>
</evidence>
<dbReference type="CDD" id="cd03136">
    <property type="entry name" value="GATase1_AraC_ArgR_like"/>
    <property type="match status" value="1"/>
</dbReference>
<dbReference type="Gene3D" id="3.40.50.880">
    <property type="match status" value="1"/>
</dbReference>